<organism evidence="2 3">
    <name type="scientific">Cutaneotrichosporon oleaginosum</name>
    <dbReference type="NCBI Taxonomy" id="879819"/>
    <lineage>
        <taxon>Eukaryota</taxon>
        <taxon>Fungi</taxon>
        <taxon>Dikarya</taxon>
        <taxon>Basidiomycota</taxon>
        <taxon>Agaricomycotina</taxon>
        <taxon>Tremellomycetes</taxon>
        <taxon>Trichosporonales</taxon>
        <taxon>Trichosporonaceae</taxon>
        <taxon>Cutaneotrichosporon</taxon>
    </lineage>
</organism>
<proteinExistence type="predicted"/>
<accession>A0A0J0XSL6</accession>
<name>A0A0J0XSL6_9TREE</name>
<sequence length="97" mass="10815">MTHHGDHHDGTDGRAVPGHVEIPNERAAEEALNSPTAVEDPNYVKAIYNSYIENKKKQGAGTDEISTKLNYLELKFPHYDHIAAQVRENAGLPKRPE</sequence>
<evidence type="ECO:0000256" key="1">
    <source>
        <dbReference type="SAM" id="MobiDB-lite"/>
    </source>
</evidence>
<feature type="compositionally biased region" description="Basic and acidic residues" evidence="1">
    <location>
        <begin position="1"/>
        <end position="12"/>
    </location>
</feature>
<gene>
    <name evidence="2" type="ORF">CC85DRAFT_300746</name>
</gene>
<protein>
    <submittedName>
        <fullName evidence="2">Uncharacterized protein</fullName>
    </submittedName>
</protein>
<reference evidence="2 3" key="1">
    <citation type="submission" date="2015-03" db="EMBL/GenBank/DDBJ databases">
        <title>Genomics and transcriptomics of the oil-accumulating basidiomycete yeast T. oleaginosus allow insights into substrate utilization and the diverse evolutionary trajectories of mating systems in fungi.</title>
        <authorList>
            <consortium name="DOE Joint Genome Institute"/>
            <person name="Kourist R."/>
            <person name="Kracht O."/>
            <person name="Bracharz F."/>
            <person name="Lipzen A."/>
            <person name="Nolan M."/>
            <person name="Ohm R."/>
            <person name="Grigoriev I."/>
            <person name="Sun S."/>
            <person name="Heitman J."/>
            <person name="Bruck T."/>
            <person name="Nowrousian M."/>
        </authorList>
    </citation>
    <scope>NUCLEOTIDE SEQUENCE [LARGE SCALE GENOMIC DNA]</scope>
    <source>
        <strain evidence="2 3">IBC0246</strain>
    </source>
</reference>
<dbReference type="GeneID" id="28985837"/>
<dbReference type="Proteomes" id="UP000053611">
    <property type="component" value="Unassembled WGS sequence"/>
</dbReference>
<dbReference type="AlphaFoldDB" id="A0A0J0XSL6"/>
<feature type="region of interest" description="Disordered" evidence="1">
    <location>
        <begin position="1"/>
        <end position="38"/>
    </location>
</feature>
<evidence type="ECO:0000313" key="2">
    <source>
        <dbReference type="EMBL" id="KLT44063.1"/>
    </source>
</evidence>
<dbReference type="RefSeq" id="XP_018280554.1">
    <property type="nucleotide sequence ID" value="XM_018425234.1"/>
</dbReference>
<keyword evidence="3" id="KW-1185">Reference proteome</keyword>
<evidence type="ECO:0000313" key="3">
    <source>
        <dbReference type="Proteomes" id="UP000053611"/>
    </source>
</evidence>
<dbReference type="EMBL" id="KQ087189">
    <property type="protein sequence ID" value="KLT44063.1"/>
    <property type="molecule type" value="Genomic_DNA"/>
</dbReference>